<dbReference type="InterPro" id="IPR029962">
    <property type="entry name" value="TBL"/>
</dbReference>
<feature type="domain" description="Trichome birefringence-like N-terminal" evidence="10">
    <location>
        <begin position="48"/>
        <end position="101"/>
    </location>
</feature>
<evidence type="ECO:0000259" key="10">
    <source>
        <dbReference type="Pfam" id="PF14416"/>
    </source>
</evidence>
<feature type="chain" id="PRO_5044290708" evidence="8">
    <location>
        <begin position="26"/>
        <end position="369"/>
    </location>
</feature>
<proteinExistence type="inferred from homology"/>
<sequence length="369" mass="42065">MASKTNINLLILIIILQTLVLSINGHELEGDVPINIHHNNTFITATKQSCNFFYGKWVYDQSYPLYDSSSCPFIDPEFDCQKYGRPDNLYLKYRWQPSACQLPRFNGKDLLWKWRGKKIMFVGDSLSLNQWQSLTCMLHAAVPNSRTSFSKRDPLSSIRFEDYGVSIMFYRSTYLVDIARESIGRVLKLDSISSGAAWTGADVLIFNTWHWWTHRGSSQPWDYVQDGNRIYKDMNRLVAFSKGLATWGQWLDANINPSTTQVFFQGISPTHYQAQDWGGTSENNCYKETEPVLGSTYPTGTPPEQDVLKSVLKTIEIPVYLLDITLLSQLRKDAHPSAFSGEHSGIDCSHWCLAGLPDTWNSILYVALI</sequence>
<dbReference type="GeneID" id="120256281"/>
<dbReference type="Proteomes" id="UP001515500">
    <property type="component" value="Unplaced"/>
</dbReference>
<comment type="similarity">
    <text evidence="2">Belongs to the PC-esterase family. TBL subfamily.</text>
</comment>
<dbReference type="GO" id="GO:0000139">
    <property type="term" value="C:Golgi membrane"/>
    <property type="evidence" value="ECO:0007669"/>
    <property type="project" value="UniProtKB-SubCell"/>
</dbReference>
<feature type="domain" description="Trichome birefringence-like C-terminal" evidence="9">
    <location>
        <begin position="102"/>
        <end position="365"/>
    </location>
</feature>
<keyword evidence="4" id="KW-0735">Signal-anchor</keyword>
<evidence type="ECO:0000256" key="8">
    <source>
        <dbReference type="SAM" id="SignalP"/>
    </source>
</evidence>
<dbReference type="Pfam" id="PF13839">
    <property type="entry name" value="PC-Esterase"/>
    <property type="match status" value="1"/>
</dbReference>
<dbReference type="Pfam" id="PF14416">
    <property type="entry name" value="PMR5N"/>
    <property type="match status" value="1"/>
</dbReference>
<reference evidence="12" key="1">
    <citation type="submission" date="2025-08" db="UniProtKB">
        <authorList>
            <consortium name="RefSeq"/>
        </authorList>
    </citation>
    <scope>IDENTIFICATION</scope>
</reference>
<dbReference type="AlphaFoldDB" id="A0AB40AXQ8"/>
<dbReference type="InterPro" id="IPR026057">
    <property type="entry name" value="TBL_C"/>
</dbReference>
<dbReference type="InterPro" id="IPR025846">
    <property type="entry name" value="TBL_N"/>
</dbReference>
<keyword evidence="8" id="KW-0732">Signal</keyword>
<evidence type="ECO:0000256" key="1">
    <source>
        <dbReference type="ARBA" id="ARBA00004323"/>
    </source>
</evidence>
<evidence type="ECO:0000259" key="9">
    <source>
        <dbReference type="Pfam" id="PF13839"/>
    </source>
</evidence>
<protein>
    <submittedName>
        <fullName evidence="12">LOW QUALITY PROTEIN: protein trichome birefringence-like 39</fullName>
    </submittedName>
</protein>
<name>A0AB40AXQ8_DIOCR</name>
<evidence type="ECO:0000256" key="2">
    <source>
        <dbReference type="ARBA" id="ARBA00007727"/>
    </source>
</evidence>
<dbReference type="GO" id="GO:1990538">
    <property type="term" value="F:xylan O-acetyltransferase activity"/>
    <property type="evidence" value="ECO:0007669"/>
    <property type="project" value="UniProtKB-ARBA"/>
</dbReference>
<organism evidence="11 12">
    <name type="scientific">Dioscorea cayennensis subsp. rotundata</name>
    <name type="common">White Guinea yam</name>
    <name type="synonym">Dioscorea rotundata</name>
    <dbReference type="NCBI Taxonomy" id="55577"/>
    <lineage>
        <taxon>Eukaryota</taxon>
        <taxon>Viridiplantae</taxon>
        <taxon>Streptophyta</taxon>
        <taxon>Embryophyta</taxon>
        <taxon>Tracheophyta</taxon>
        <taxon>Spermatophyta</taxon>
        <taxon>Magnoliopsida</taxon>
        <taxon>Liliopsida</taxon>
        <taxon>Dioscoreales</taxon>
        <taxon>Dioscoreaceae</taxon>
        <taxon>Dioscorea</taxon>
    </lineage>
</organism>
<accession>A0AB40AXQ8</accession>
<evidence type="ECO:0000313" key="12">
    <source>
        <dbReference type="RefSeq" id="XP_039119925.1"/>
    </source>
</evidence>
<dbReference type="RefSeq" id="XP_039119925.1">
    <property type="nucleotide sequence ID" value="XM_039263991.1"/>
</dbReference>
<evidence type="ECO:0000256" key="6">
    <source>
        <dbReference type="ARBA" id="ARBA00023034"/>
    </source>
</evidence>
<dbReference type="PANTHER" id="PTHR32285">
    <property type="entry name" value="PROTEIN TRICHOME BIREFRINGENCE-LIKE 9-RELATED"/>
    <property type="match status" value="1"/>
</dbReference>
<evidence type="ECO:0000256" key="3">
    <source>
        <dbReference type="ARBA" id="ARBA00022692"/>
    </source>
</evidence>
<keyword evidence="11" id="KW-1185">Reference proteome</keyword>
<comment type="subcellular location">
    <subcellularLocation>
        <location evidence="1">Golgi apparatus membrane</location>
        <topology evidence="1">Single-pass type II membrane protein</topology>
    </subcellularLocation>
</comment>
<keyword evidence="5" id="KW-1133">Transmembrane helix</keyword>
<feature type="signal peptide" evidence="8">
    <location>
        <begin position="1"/>
        <end position="25"/>
    </location>
</feature>
<evidence type="ECO:0000256" key="4">
    <source>
        <dbReference type="ARBA" id="ARBA00022968"/>
    </source>
</evidence>
<evidence type="ECO:0000256" key="7">
    <source>
        <dbReference type="ARBA" id="ARBA00023136"/>
    </source>
</evidence>
<keyword evidence="6" id="KW-0333">Golgi apparatus</keyword>
<keyword evidence="7" id="KW-0472">Membrane</keyword>
<gene>
    <name evidence="12" type="primary">LOC120256281</name>
</gene>
<keyword evidence="3" id="KW-0812">Transmembrane</keyword>
<evidence type="ECO:0000256" key="5">
    <source>
        <dbReference type="ARBA" id="ARBA00022989"/>
    </source>
</evidence>
<dbReference type="PANTHER" id="PTHR32285:SF42">
    <property type="entry name" value="PROTEIN TRICHOME BIREFRINGENCE-LIKE 37"/>
    <property type="match status" value="1"/>
</dbReference>
<evidence type="ECO:0000313" key="11">
    <source>
        <dbReference type="Proteomes" id="UP001515500"/>
    </source>
</evidence>